<dbReference type="EMBL" id="SRYJ01000069">
    <property type="protein sequence ID" value="TGY67191.1"/>
    <property type="molecule type" value="Genomic_DNA"/>
</dbReference>
<dbReference type="InterPro" id="IPR025049">
    <property type="entry name" value="Mfa-like_1"/>
</dbReference>
<dbReference type="CDD" id="cd13121">
    <property type="entry name" value="BF2867_like_C"/>
    <property type="match status" value="1"/>
</dbReference>
<dbReference type="InterPro" id="IPR042278">
    <property type="entry name" value="Mfa-like_1_N"/>
</dbReference>
<dbReference type="Proteomes" id="UP000310760">
    <property type="component" value="Unassembled WGS sequence"/>
</dbReference>
<accession>A0A4S2FFH2</accession>
<dbReference type="Gene3D" id="2.60.40.2620">
    <property type="entry name" value="Fimbrillin-like"/>
    <property type="match status" value="1"/>
</dbReference>
<protein>
    <submittedName>
        <fullName evidence="1">Fimbrillin family protein</fullName>
    </submittedName>
</protein>
<dbReference type="RefSeq" id="WP_135952724.1">
    <property type="nucleotide sequence ID" value="NZ_CAPOAU010000168.1"/>
</dbReference>
<gene>
    <name evidence="1" type="ORF">E5339_20440</name>
</gene>
<dbReference type="Pfam" id="PF13149">
    <property type="entry name" value="Mfa_like_1"/>
    <property type="match status" value="1"/>
</dbReference>
<dbReference type="Gene3D" id="2.60.40.2630">
    <property type="match status" value="1"/>
</dbReference>
<name>A0A4S2FFH2_9BACT</name>
<organism evidence="1 2">
    <name type="scientific">Phocaeicola sartorii</name>
    <dbReference type="NCBI Taxonomy" id="671267"/>
    <lineage>
        <taxon>Bacteria</taxon>
        <taxon>Pseudomonadati</taxon>
        <taxon>Bacteroidota</taxon>
        <taxon>Bacteroidia</taxon>
        <taxon>Bacteroidales</taxon>
        <taxon>Bacteroidaceae</taxon>
        <taxon>Phocaeicola</taxon>
    </lineage>
</organism>
<proteinExistence type="predicted"/>
<evidence type="ECO:0000313" key="2">
    <source>
        <dbReference type="Proteomes" id="UP000310760"/>
    </source>
</evidence>
<dbReference type="CDD" id="cd13120">
    <property type="entry name" value="BF2867_like_N"/>
    <property type="match status" value="1"/>
</dbReference>
<dbReference type="AlphaFoldDB" id="A0A4S2FFH2"/>
<reference evidence="1 2" key="1">
    <citation type="submission" date="2019-04" db="EMBL/GenBank/DDBJ databases">
        <title>Microbes associate with the intestines of laboratory mice.</title>
        <authorList>
            <person name="Navarre W."/>
            <person name="Wong E."/>
            <person name="Huang K."/>
            <person name="Tropini C."/>
            <person name="Ng K."/>
            <person name="Yu B."/>
        </authorList>
    </citation>
    <scope>NUCLEOTIDE SEQUENCE [LARGE SCALE GENOMIC DNA]</scope>
    <source>
        <strain evidence="1 2">NM22_B1</strain>
    </source>
</reference>
<comment type="caution">
    <text evidence="1">The sequence shown here is derived from an EMBL/GenBank/DDBJ whole genome shotgun (WGS) entry which is preliminary data.</text>
</comment>
<evidence type="ECO:0000313" key="1">
    <source>
        <dbReference type="EMBL" id="TGY67191.1"/>
    </source>
</evidence>
<sequence length="331" mass="36887">MKKLLYASLLTILCLSACQNSEEAEQLQEKEYTVSIMARIGKTASGARYLQDNENTAANFGKNDKIGVFMDDDSAVRWGFDGTSWTTEKSVFWKDKNGEHTFCAYYPYSASETESKENIKMPSLDTQDGTWENINQYDFLVASRKLSYNTDLGNVAFSGEYAFKHILSLLKINIKGEGDMAQAVIDKIRLEGNELMTQGYYSFGTNSVTISGTAKETFQITPLHTMNNQDASFYFILNGGGRDENIAPKTVTSHPVSLVIEYTRNNKQYIARREDLSTGLLSGCIHKYNIVVKDGNVIITGGSISGWTPGNEEEDIIIDGEEINPQINNVL</sequence>